<reference evidence="2" key="1">
    <citation type="submission" date="2023-08" db="EMBL/GenBank/DDBJ databases">
        <authorList>
            <person name="Chen Y."/>
            <person name="Shah S."/>
            <person name="Dougan E. K."/>
            <person name="Thang M."/>
            <person name="Chan C."/>
        </authorList>
    </citation>
    <scope>NUCLEOTIDE SEQUENCE</scope>
</reference>
<accession>A0AA36MS05</accession>
<comment type="caution">
    <text evidence="2">The sequence shown here is derived from an EMBL/GenBank/DDBJ whole genome shotgun (WGS) entry which is preliminary data.</text>
</comment>
<gene>
    <name evidence="2" type="ORF">EVOR1521_LOCUS6606</name>
</gene>
<sequence length="226" mass="24980">MAVATTGMLPQERVAANFTLHRSETVAHSAGLLDRKNSAASTRARGRSEGFACKHSDAFRPLGAPVPPERVTEMNNSTLGKVSKMQAAIDRDASTFHQDKMDKEKSRRKEAEMRRELDKLQKELMDRPTSPDGKDGKDEQGEEGSLEAEREEMQGLGKLPHALYGKDLPRCGQAQERQEKDGFKSLKLHIKDSFRRVEQVKSDADAAFEACAGTFGGFQESGSVRT</sequence>
<feature type="region of interest" description="Disordered" evidence="1">
    <location>
        <begin position="57"/>
        <end position="77"/>
    </location>
</feature>
<feature type="compositionally biased region" description="Basic and acidic residues" evidence="1">
    <location>
        <begin position="176"/>
        <end position="185"/>
    </location>
</feature>
<feature type="region of interest" description="Disordered" evidence="1">
    <location>
        <begin position="91"/>
        <end position="185"/>
    </location>
</feature>
<evidence type="ECO:0000313" key="2">
    <source>
        <dbReference type="EMBL" id="CAJ1377925.1"/>
    </source>
</evidence>
<evidence type="ECO:0000256" key="1">
    <source>
        <dbReference type="SAM" id="MobiDB-lite"/>
    </source>
</evidence>
<organism evidence="2 3">
    <name type="scientific">Effrenium voratum</name>
    <dbReference type="NCBI Taxonomy" id="2562239"/>
    <lineage>
        <taxon>Eukaryota</taxon>
        <taxon>Sar</taxon>
        <taxon>Alveolata</taxon>
        <taxon>Dinophyceae</taxon>
        <taxon>Suessiales</taxon>
        <taxon>Symbiodiniaceae</taxon>
        <taxon>Effrenium</taxon>
    </lineage>
</organism>
<keyword evidence="3" id="KW-1185">Reference proteome</keyword>
<proteinExistence type="predicted"/>
<protein>
    <submittedName>
        <fullName evidence="2">Uncharacterized protein</fullName>
    </submittedName>
</protein>
<dbReference type="Proteomes" id="UP001178507">
    <property type="component" value="Unassembled WGS sequence"/>
</dbReference>
<name>A0AA36MS05_9DINO</name>
<dbReference type="AlphaFoldDB" id="A0AA36MS05"/>
<evidence type="ECO:0000313" key="3">
    <source>
        <dbReference type="Proteomes" id="UP001178507"/>
    </source>
</evidence>
<dbReference type="EMBL" id="CAUJNA010000499">
    <property type="protein sequence ID" value="CAJ1377925.1"/>
    <property type="molecule type" value="Genomic_DNA"/>
</dbReference>
<feature type="compositionally biased region" description="Basic and acidic residues" evidence="1">
    <location>
        <begin position="91"/>
        <end position="126"/>
    </location>
</feature>